<protein>
    <submittedName>
        <fullName evidence="2">Uncharacterized protein</fullName>
    </submittedName>
</protein>
<dbReference type="AlphaFoldDB" id="A0A6A7B2U6"/>
<evidence type="ECO:0000256" key="1">
    <source>
        <dbReference type="SAM" id="MobiDB-lite"/>
    </source>
</evidence>
<name>A0A6A7B2U6_9PLEO</name>
<sequence>MCWDHYNVCYICRTNKDLPYAVPGEHSAPVPEYCELYGTAGHVPPLPKGFKRPQSEECHGCRNKRKEANKRADRRKKKDDDEKKRTKDKKVAQEKLNQQNQQGHGRPWLLK</sequence>
<evidence type="ECO:0000313" key="2">
    <source>
        <dbReference type="EMBL" id="KAF2849494.1"/>
    </source>
</evidence>
<keyword evidence="3" id="KW-1185">Reference proteome</keyword>
<organism evidence="2 3">
    <name type="scientific">Plenodomus tracheiphilus IPT5</name>
    <dbReference type="NCBI Taxonomy" id="1408161"/>
    <lineage>
        <taxon>Eukaryota</taxon>
        <taxon>Fungi</taxon>
        <taxon>Dikarya</taxon>
        <taxon>Ascomycota</taxon>
        <taxon>Pezizomycotina</taxon>
        <taxon>Dothideomycetes</taxon>
        <taxon>Pleosporomycetidae</taxon>
        <taxon>Pleosporales</taxon>
        <taxon>Pleosporineae</taxon>
        <taxon>Leptosphaeriaceae</taxon>
        <taxon>Plenodomus</taxon>
    </lineage>
</organism>
<feature type="region of interest" description="Disordered" evidence="1">
    <location>
        <begin position="45"/>
        <end position="111"/>
    </location>
</feature>
<gene>
    <name evidence="2" type="ORF">T440DRAFT_519083</name>
</gene>
<evidence type="ECO:0000313" key="3">
    <source>
        <dbReference type="Proteomes" id="UP000799423"/>
    </source>
</evidence>
<reference evidence="2" key="1">
    <citation type="submission" date="2020-01" db="EMBL/GenBank/DDBJ databases">
        <authorList>
            <consortium name="DOE Joint Genome Institute"/>
            <person name="Haridas S."/>
            <person name="Albert R."/>
            <person name="Binder M."/>
            <person name="Bloem J."/>
            <person name="Labutti K."/>
            <person name="Salamov A."/>
            <person name="Andreopoulos B."/>
            <person name="Baker S.E."/>
            <person name="Barry K."/>
            <person name="Bills G."/>
            <person name="Bluhm B.H."/>
            <person name="Cannon C."/>
            <person name="Castanera R."/>
            <person name="Culley D.E."/>
            <person name="Daum C."/>
            <person name="Ezra D."/>
            <person name="Gonzalez J.B."/>
            <person name="Henrissat B."/>
            <person name="Kuo A."/>
            <person name="Liang C."/>
            <person name="Lipzen A."/>
            <person name="Lutzoni F."/>
            <person name="Magnuson J."/>
            <person name="Mondo S."/>
            <person name="Nolan M."/>
            <person name="Ohm R."/>
            <person name="Pangilinan J."/>
            <person name="Park H.-J."/>
            <person name="Ramirez L."/>
            <person name="Alfaro M."/>
            <person name="Sun H."/>
            <person name="Tritt A."/>
            <person name="Yoshinaga Y."/>
            <person name="Zwiers L.-H."/>
            <person name="Turgeon B.G."/>
            <person name="Goodwin S.B."/>
            <person name="Spatafora J.W."/>
            <person name="Crous P.W."/>
            <person name="Grigoriev I.V."/>
        </authorList>
    </citation>
    <scope>NUCLEOTIDE SEQUENCE</scope>
    <source>
        <strain evidence="2">IPT5</strain>
    </source>
</reference>
<feature type="compositionally biased region" description="Basic and acidic residues" evidence="1">
    <location>
        <begin position="78"/>
        <end position="93"/>
    </location>
</feature>
<proteinExistence type="predicted"/>
<accession>A0A6A7B2U6</accession>
<dbReference type="Proteomes" id="UP000799423">
    <property type="component" value="Unassembled WGS sequence"/>
</dbReference>
<feature type="compositionally biased region" description="Basic residues" evidence="1">
    <location>
        <begin position="61"/>
        <end position="77"/>
    </location>
</feature>
<dbReference type="EMBL" id="MU006311">
    <property type="protein sequence ID" value="KAF2849494.1"/>
    <property type="molecule type" value="Genomic_DNA"/>
</dbReference>